<evidence type="ECO:0000256" key="2">
    <source>
        <dbReference type="ARBA" id="ARBA00022729"/>
    </source>
</evidence>
<reference evidence="4 5" key="1">
    <citation type="submission" date="2018-11" db="EMBL/GenBank/DDBJ databases">
        <title>Complete genome sequence of Paenibacillus baekrokdamisoli strain KCTC 33723.</title>
        <authorList>
            <person name="Kang S.W."/>
            <person name="Lee K.C."/>
            <person name="Kim K.K."/>
            <person name="Kim J.S."/>
            <person name="Kim D.S."/>
            <person name="Ko S.H."/>
            <person name="Yang S.H."/>
            <person name="Lee J.S."/>
        </authorList>
    </citation>
    <scope>NUCLEOTIDE SEQUENCE [LARGE SCALE GENOMIC DNA]</scope>
    <source>
        <strain evidence="4 5">KCTC 33723</strain>
    </source>
</reference>
<dbReference type="PROSITE" id="PS51677">
    <property type="entry name" value="NODB"/>
    <property type="match status" value="1"/>
</dbReference>
<comment type="subcellular location">
    <subcellularLocation>
        <location evidence="1">Secreted</location>
    </subcellularLocation>
</comment>
<keyword evidence="5" id="KW-1185">Reference proteome</keyword>
<gene>
    <name evidence="4" type="ORF">Back11_01900</name>
</gene>
<dbReference type="GO" id="GO:0005975">
    <property type="term" value="P:carbohydrate metabolic process"/>
    <property type="evidence" value="ECO:0007669"/>
    <property type="project" value="InterPro"/>
</dbReference>
<dbReference type="Gene3D" id="3.20.20.370">
    <property type="entry name" value="Glycoside hydrolase/deacetylase"/>
    <property type="match status" value="1"/>
</dbReference>
<dbReference type="Proteomes" id="UP000275368">
    <property type="component" value="Chromosome"/>
</dbReference>
<evidence type="ECO:0000313" key="5">
    <source>
        <dbReference type="Proteomes" id="UP000275368"/>
    </source>
</evidence>
<name>A0A3G9ISB8_9BACL</name>
<dbReference type="EMBL" id="AP019308">
    <property type="protein sequence ID" value="BBH18845.1"/>
    <property type="molecule type" value="Genomic_DNA"/>
</dbReference>
<dbReference type="GO" id="GO:0016810">
    <property type="term" value="F:hydrolase activity, acting on carbon-nitrogen (but not peptide) bonds"/>
    <property type="evidence" value="ECO:0007669"/>
    <property type="project" value="InterPro"/>
</dbReference>
<dbReference type="InterPro" id="IPR002509">
    <property type="entry name" value="NODB_dom"/>
</dbReference>
<dbReference type="AlphaFoldDB" id="A0A3G9ISB8"/>
<evidence type="ECO:0000259" key="3">
    <source>
        <dbReference type="PROSITE" id="PS51677"/>
    </source>
</evidence>
<dbReference type="PANTHER" id="PTHR34216:SF3">
    <property type="entry name" value="POLY-BETA-1,6-N-ACETYL-D-GLUCOSAMINE N-DEACETYLASE"/>
    <property type="match status" value="1"/>
</dbReference>
<sequence length="287" mass="32784">MTSSKHHRIHIPVLMYHDFEDKLNSHANVRPINFAKQLNYLKTKGYHTITDQDLTLYFEGKEPLPAKPLMITIDDGYESNYDSAYPILKKIGMKATIFVIVNSVGKTPGFIKHFGWKQAKEMYDSGLIDIEDHTFNLHEDIPQTTRRFFFLHKTKMVPALTNKMTVNGKLETEADYEKRVHDDLLLAKNQIEQHVGNHVDGIAYPYGATNKTVVKIAAQIGLKYGYVINEKIANIYPNDLLIDRISVDDNDTGFSIDQEISQRMTGKIPFGKKIEGKRMTATKVSHI</sequence>
<organism evidence="4 5">
    <name type="scientific">Paenibacillus baekrokdamisoli</name>
    <dbReference type="NCBI Taxonomy" id="1712516"/>
    <lineage>
        <taxon>Bacteria</taxon>
        <taxon>Bacillati</taxon>
        <taxon>Bacillota</taxon>
        <taxon>Bacilli</taxon>
        <taxon>Bacillales</taxon>
        <taxon>Paenibacillaceae</taxon>
        <taxon>Paenibacillus</taxon>
    </lineage>
</organism>
<dbReference type="SUPFAM" id="SSF88713">
    <property type="entry name" value="Glycoside hydrolase/deacetylase"/>
    <property type="match status" value="1"/>
</dbReference>
<accession>A0A3G9ISB8</accession>
<protein>
    <recommendedName>
        <fullName evidence="3">NodB homology domain-containing protein</fullName>
    </recommendedName>
</protein>
<dbReference type="InterPro" id="IPR051398">
    <property type="entry name" value="Polysacch_Deacetylase"/>
</dbReference>
<dbReference type="KEGG" id="pbk:Back11_01900"/>
<evidence type="ECO:0000256" key="1">
    <source>
        <dbReference type="ARBA" id="ARBA00004613"/>
    </source>
</evidence>
<proteinExistence type="predicted"/>
<dbReference type="PANTHER" id="PTHR34216">
    <property type="match status" value="1"/>
</dbReference>
<feature type="domain" description="NodB homology" evidence="3">
    <location>
        <begin position="67"/>
        <end position="287"/>
    </location>
</feature>
<keyword evidence="2" id="KW-0732">Signal</keyword>
<dbReference type="InterPro" id="IPR011330">
    <property type="entry name" value="Glyco_hydro/deAcase_b/a-brl"/>
</dbReference>
<dbReference type="Pfam" id="PF01522">
    <property type="entry name" value="Polysacc_deac_1"/>
    <property type="match status" value="1"/>
</dbReference>
<evidence type="ECO:0000313" key="4">
    <source>
        <dbReference type="EMBL" id="BBH18845.1"/>
    </source>
</evidence>
<dbReference type="GO" id="GO:0005576">
    <property type="term" value="C:extracellular region"/>
    <property type="evidence" value="ECO:0007669"/>
    <property type="project" value="UniProtKB-SubCell"/>
</dbReference>